<evidence type="ECO:0000259" key="3">
    <source>
        <dbReference type="PROSITE" id="PS50172"/>
    </source>
</evidence>
<dbReference type="InterPro" id="IPR000801">
    <property type="entry name" value="Esterase-like"/>
</dbReference>
<evidence type="ECO:0000313" key="4">
    <source>
        <dbReference type="EMBL" id="TQE44319.1"/>
    </source>
</evidence>
<gene>
    <name evidence="4" type="ORF">EJK80_01660</name>
</gene>
<feature type="domain" description="BRCT" evidence="3">
    <location>
        <begin position="342"/>
        <end position="419"/>
    </location>
</feature>
<dbReference type="PROSITE" id="PS50172">
    <property type="entry name" value="BRCT"/>
    <property type="match status" value="1"/>
</dbReference>
<dbReference type="RefSeq" id="WP_141628508.1">
    <property type="nucleotide sequence ID" value="NZ_VHIR01000002.1"/>
</dbReference>
<dbReference type="EMBL" id="VHIR01000002">
    <property type="protein sequence ID" value="TQE44319.1"/>
    <property type="molecule type" value="Genomic_DNA"/>
</dbReference>
<feature type="compositionally biased region" description="Low complexity" evidence="1">
    <location>
        <begin position="491"/>
        <end position="504"/>
    </location>
</feature>
<dbReference type="InterPro" id="IPR001357">
    <property type="entry name" value="BRCT_dom"/>
</dbReference>
<keyword evidence="5" id="KW-1185">Reference proteome</keyword>
<dbReference type="SUPFAM" id="SSF53474">
    <property type="entry name" value="alpha/beta-Hydrolases"/>
    <property type="match status" value="1"/>
</dbReference>
<feature type="chain" id="PRO_5021743854" evidence="2">
    <location>
        <begin position="29"/>
        <end position="544"/>
    </location>
</feature>
<accession>A0A540R996</accession>
<dbReference type="Pfam" id="PF00756">
    <property type="entry name" value="Esterase"/>
    <property type="match status" value="1"/>
</dbReference>
<evidence type="ECO:0000256" key="1">
    <source>
        <dbReference type="SAM" id="MobiDB-lite"/>
    </source>
</evidence>
<feature type="region of interest" description="Disordered" evidence="1">
    <location>
        <begin position="450"/>
        <end position="504"/>
    </location>
</feature>
<dbReference type="Gene3D" id="3.40.50.1820">
    <property type="entry name" value="alpha/beta hydrolase"/>
    <property type="match status" value="1"/>
</dbReference>
<organism evidence="4 5">
    <name type="scientific">Corynebacterium phoceense</name>
    <dbReference type="NCBI Taxonomy" id="1686286"/>
    <lineage>
        <taxon>Bacteria</taxon>
        <taxon>Bacillati</taxon>
        <taxon>Actinomycetota</taxon>
        <taxon>Actinomycetes</taxon>
        <taxon>Mycobacteriales</taxon>
        <taxon>Corynebacteriaceae</taxon>
        <taxon>Corynebacterium</taxon>
    </lineage>
</organism>
<sequence length="544" mass="58092">MKFLRTLTTTSAAVALTLGLAAAPLAQADDKMAPNEKAASAASRWNVDSLDQVDRSQLSVIKQYDDVLPFMAEKGLITKDGNSYVRGADDKIKMTVTSKNEKWRWLSDVNNSKGKVKFMTATSPSMNNREVPLAVITPTGNFDAARPTIYLLNGAGGAEQGMEWLYMTNGEKGKTNLIDFYTSKNVNVVVVEAGAFSYYTDWYNSPHPTDTVEDRTYLPGPQRWETFLAKELPGPLEGELAKDAPEDQPTATDGATVNANINGNGQRAIAGMSMSATSSLLLAEHNPGFYNAVGSYSGCAATSTPMTNFYVGLTVNRANNATPEQMWGPRGGEYNRFNDALINSNNLKGTHTYVSASTGLPGEHENLSSIAEKNGGDLSSAFKSSSTLVVEGGAIEAAMFDCTTQLKRKMDREGIDADWNFRATGTHSWPGWKEDIWKSWPTYAAAFGQDASTEVPTATPEASEDRSAAPQAANAETVEKLSPTAEEENEANAAERNTGALNNVTDAAAAAADALTNGTDTAADALTDEAAARTDTADDLAATN</sequence>
<name>A0A540R996_9CORY</name>
<comment type="caution">
    <text evidence="4">The sequence shown here is derived from an EMBL/GenBank/DDBJ whole genome shotgun (WGS) entry which is preliminary data.</text>
</comment>
<dbReference type="AlphaFoldDB" id="A0A540R996"/>
<keyword evidence="2" id="KW-0732">Signal</keyword>
<proteinExistence type="predicted"/>
<evidence type="ECO:0000313" key="5">
    <source>
        <dbReference type="Proteomes" id="UP000318080"/>
    </source>
</evidence>
<feature type="region of interest" description="Disordered" evidence="1">
    <location>
        <begin position="237"/>
        <end position="257"/>
    </location>
</feature>
<reference evidence="4 5" key="1">
    <citation type="submission" date="2019-06" db="EMBL/GenBank/DDBJ databases">
        <title>Draft genome of C. phoceense Strain 272.</title>
        <authorList>
            <person name="Pacheco L.G.C."/>
            <person name="Barberis C.M."/>
            <person name="Almuzara M.N."/>
            <person name="Traglia G.M."/>
            <person name="Santos C.S."/>
            <person name="Rocha D.J.P.G."/>
            <person name="Aguiar E.R.G.R."/>
            <person name="Vay C.A."/>
        </authorList>
    </citation>
    <scope>NUCLEOTIDE SEQUENCE [LARGE SCALE GENOMIC DNA]</scope>
    <source>
        <strain evidence="4 5">272</strain>
    </source>
</reference>
<dbReference type="Proteomes" id="UP000318080">
    <property type="component" value="Unassembled WGS sequence"/>
</dbReference>
<feature type="signal peptide" evidence="2">
    <location>
        <begin position="1"/>
        <end position="28"/>
    </location>
</feature>
<evidence type="ECO:0000256" key="2">
    <source>
        <dbReference type="SAM" id="SignalP"/>
    </source>
</evidence>
<protein>
    <submittedName>
        <fullName evidence="4">Esterase family protein</fullName>
    </submittedName>
</protein>
<dbReference type="STRING" id="1686286.GCA_900092335_00533"/>
<dbReference type="InterPro" id="IPR029058">
    <property type="entry name" value="AB_hydrolase_fold"/>
</dbReference>